<reference evidence="1" key="1">
    <citation type="submission" date="2021-02" db="EMBL/GenBank/DDBJ databases">
        <authorList>
            <person name="Syme A R."/>
            <person name="Syme A R."/>
            <person name="Moolhuijzen P."/>
        </authorList>
    </citation>
    <scope>NUCLEOTIDE SEQUENCE</scope>
    <source>
        <strain evidence="1">W1-1</strain>
    </source>
</reference>
<sequence length="250" mass="28011">MVHPPHSVDMEQYTVAEMSIQCNTIPFPNLEGDAYKKLWATYLPRPDSRTFDRVASSEPLLGHISLPLMYVSGVSNDFSTATGQWNLCETQDPDLRRKQLKLVGKLLSDDQSMSMRSNSSVDLAAAYQSCIAGFEQKRVLLALDASTVSIESTPSKTAPRSDSALILRCTVTRDFATDGKSKDCNRAHTFDSFVDRKQLGNEEQPSKVKARHRDSLRRWIRVHAKALHPVRRYRKPKSDSGSEELVLVAA</sequence>
<evidence type="ECO:0000313" key="1">
    <source>
        <dbReference type="EMBL" id="CAE7025044.1"/>
    </source>
</evidence>
<evidence type="ECO:0000313" key="2">
    <source>
        <dbReference type="Proteomes" id="UP000472372"/>
    </source>
</evidence>
<dbReference type="EMBL" id="HG992979">
    <property type="protein sequence ID" value="CAE7025044.1"/>
    <property type="molecule type" value="Genomic_DNA"/>
</dbReference>
<organism evidence="1 2">
    <name type="scientific">Pyrenophora teres f. teres</name>
    <dbReference type="NCBI Taxonomy" id="97479"/>
    <lineage>
        <taxon>Eukaryota</taxon>
        <taxon>Fungi</taxon>
        <taxon>Dikarya</taxon>
        <taxon>Ascomycota</taxon>
        <taxon>Pezizomycotina</taxon>
        <taxon>Dothideomycetes</taxon>
        <taxon>Pleosporomycetidae</taxon>
        <taxon>Pleosporales</taxon>
        <taxon>Pleosporineae</taxon>
        <taxon>Pleosporaceae</taxon>
        <taxon>Pyrenophora</taxon>
    </lineage>
</organism>
<protein>
    <submittedName>
        <fullName evidence="1">Uncharacterized protein</fullName>
    </submittedName>
</protein>
<gene>
    <name evidence="1" type="ORF">PTTW11_03848</name>
</gene>
<dbReference type="AlphaFoldDB" id="A0A6S6VXI9"/>
<dbReference type="Proteomes" id="UP000472372">
    <property type="component" value="Chromosome 3"/>
</dbReference>
<name>A0A6S6VXI9_9PLEO</name>
<accession>A0A6S6VXI9</accession>
<proteinExistence type="predicted"/>